<reference evidence="2 3" key="1">
    <citation type="journal article" date="2016" name="Nat. Commun.">
        <title>Thousands of microbial genomes shed light on interconnected biogeochemical processes in an aquifer system.</title>
        <authorList>
            <person name="Anantharaman K."/>
            <person name="Brown C.T."/>
            <person name="Hug L.A."/>
            <person name="Sharon I."/>
            <person name="Castelle C.J."/>
            <person name="Probst A.J."/>
            <person name="Thomas B.C."/>
            <person name="Singh A."/>
            <person name="Wilkins M.J."/>
            <person name="Karaoz U."/>
            <person name="Brodie E.L."/>
            <person name="Williams K.H."/>
            <person name="Hubbard S.S."/>
            <person name="Banfield J.F."/>
        </authorList>
    </citation>
    <scope>NUCLEOTIDE SEQUENCE [LARGE SCALE GENOMIC DNA]</scope>
</reference>
<dbReference type="AlphaFoldDB" id="A0A1G2SLS5"/>
<evidence type="ECO:0000256" key="1">
    <source>
        <dbReference type="SAM" id="Phobius"/>
    </source>
</evidence>
<accession>A0A1G2SLS5</accession>
<feature type="transmembrane region" description="Helical" evidence="1">
    <location>
        <begin position="23"/>
        <end position="45"/>
    </location>
</feature>
<comment type="caution">
    <text evidence="2">The sequence shown here is derived from an EMBL/GenBank/DDBJ whole genome shotgun (WGS) entry which is preliminary data.</text>
</comment>
<evidence type="ECO:0000313" key="2">
    <source>
        <dbReference type="EMBL" id="OHA86043.1"/>
    </source>
</evidence>
<keyword evidence="1" id="KW-1133">Transmembrane helix</keyword>
<name>A0A1G2SLS5_9BACT</name>
<gene>
    <name evidence="2" type="ORF">A2591_01465</name>
</gene>
<protein>
    <submittedName>
        <fullName evidence="2">Uncharacterized protein</fullName>
    </submittedName>
</protein>
<feature type="transmembrane region" description="Helical" evidence="1">
    <location>
        <begin position="57"/>
        <end position="77"/>
    </location>
</feature>
<keyword evidence="1" id="KW-0472">Membrane</keyword>
<proteinExistence type="predicted"/>
<dbReference type="Proteomes" id="UP000178168">
    <property type="component" value="Unassembled WGS sequence"/>
</dbReference>
<sequence>MSDLLSEIGTVSPDMFSSTDSLLSLYSFWSFVIVAVITSILVFVTATKMKGGLFGKVLYYFGAGMVLILISLVLVSIKEGSPASYTDVARDILNIVGFILMAIAANKLYSFTKAQ</sequence>
<dbReference type="STRING" id="1802730.A2591_01465"/>
<dbReference type="EMBL" id="MHUZ01000010">
    <property type="protein sequence ID" value="OHA86043.1"/>
    <property type="molecule type" value="Genomic_DNA"/>
</dbReference>
<organism evidence="2 3">
    <name type="scientific">Candidatus Yonathbacteria bacterium RIFOXYD1_FULL_52_36</name>
    <dbReference type="NCBI Taxonomy" id="1802730"/>
    <lineage>
        <taxon>Bacteria</taxon>
        <taxon>Candidatus Yonathiibacteriota</taxon>
    </lineage>
</organism>
<evidence type="ECO:0000313" key="3">
    <source>
        <dbReference type="Proteomes" id="UP000178168"/>
    </source>
</evidence>
<keyword evidence="1" id="KW-0812">Transmembrane</keyword>
<feature type="transmembrane region" description="Helical" evidence="1">
    <location>
        <begin position="92"/>
        <end position="109"/>
    </location>
</feature>